<accession>A0ABQ4SND8</accession>
<dbReference type="SUPFAM" id="SSF55781">
    <property type="entry name" value="GAF domain-like"/>
    <property type="match status" value="1"/>
</dbReference>
<evidence type="ECO:0000313" key="5">
    <source>
        <dbReference type="Proteomes" id="UP001055102"/>
    </source>
</evidence>
<evidence type="ECO:0000259" key="3">
    <source>
        <dbReference type="SMART" id="SM00421"/>
    </source>
</evidence>
<dbReference type="InterPro" id="IPR016032">
    <property type="entry name" value="Sig_transdc_resp-reg_C-effctor"/>
</dbReference>
<dbReference type="InterPro" id="IPR003018">
    <property type="entry name" value="GAF"/>
</dbReference>
<reference evidence="4" key="2">
    <citation type="submission" date="2021-08" db="EMBL/GenBank/DDBJ databases">
        <authorList>
            <person name="Tani A."/>
            <person name="Ola A."/>
            <person name="Ogura Y."/>
            <person name="Katsura K."/>
            <person name="Hayashi T."/>
        </authorList>
    </citation>
    <scope>NUCLEOTIDE SEQUENCE</scope>
    <source>
        <strain evidence="4">LMG 23639</strain>
    </source>
</reference>
<name>A0ABQ4SND8_9HYPH</name>
<dbReference type="SUPFAM" id="SSF46894">
    <property type="entry name" value="C-terminal effector domain of the bipartite response regulators"/>
    <property type="match status" value="1"/>
</dbReference>
<dbReference type="InterPro" id="IPR029016">
    <property type="entry name" value="GAF-like_dom_sf"/>
</dbReference>
<proteinExistence type="predicted"/>
<dbReference type="EMBL" id="BPQR01000001">
    <property type="protein sequence ID" value="GJE04727.1"/>
    <property type="molecule type" value="Genomic_DNA"/>
</dbReference>
<dbReference type="SMART" id="SM00421">
    <property type="entry name" value="HTH_LUXR"/>
    <property type="match status" value="1"/>
</dbReference>
<keyword evidence="1" id="KW-0805">Transcription regulation</keyword>
<feature type="domain" description="HTH luxR-type" evidence="3">
    <location>
        <begin position="303"/>
        <end position="360"/>
    </location>
</feature>
<organism evidence="4 5">
    <name type="scientific">Methylobacterium jeotgali</name>
    <dbReference type="NCBI Taxonomy" id="381630"/>
    <lineage>
        <taxon>Bacteria</taxon>
        <taxon>Pseudomonadati</taxon>
        <taxon>Pseudomonadota</taxon>
        <taxon>Alphaproteobacteria</taxon>
        <taxon>Hyphomicrobiales</taxon>
        <taxon>Methylobacteriaceae</taxon>
        <taxon>Methylobacterium</taxon>
    </lineage>
</organism>
<dbReference type="Gene3D" id="1.10.10.10">
    <property type="entry name" value="Winged helix-like DNA-binding domain superfamily/Winged helix DNA-binding domain"/>
    <property type="match status" value="1"/>
</dbReference>
<protein>
    <recommendedName>
        <fullName evidence="3">HTH luxR-type domain-containing protein</fullName>
    </recommendedName>
</protein>
<reference evidence="4" key="1">
    <citation type="journal article" date="2021" name="Front. Microbiol.">
        <title>Comprehensive Comparative Genomics and Phenotyping of Methylobacterium Species.</title>
        <authorList>
            <person name="Alessa O."/>
            <person name="Ogura Y."/>
            <person name="Fujitani Y."/>
            <person name="Takami H."/>
            <person name="Hayashi T."/>
            <person name="Sahin N."/>
            <person name="Tani A."/>
        </authorList>
    </citation>
    <scope>NUCLEOTIDE SEQUENCE</scope>
    <source>
        <strain evidence="4">LMG 23639</strain>
    </source>
</reference>
<sequence>MILMSSHDSQHPLLIALYSIVTRDDGLPAMLSLLGQRFGCRSAAFIYVDRVHPAADVVQGHGAFDREAQERYRTRFAHIDPLPAIMARLPVGEAAASDRLFAPEEIDALPFIREYYHPLGLREALGGPIVNESGRFGIVAVHRGPERDPFTDAEIRDFERLIPHLAQVVALRRTFFEIAADAANTDAALDATATAVLVLDADGVLRRANAAARALLARGDALTLTPAGRLRAVEPEANRHLAAILRDPTSHEDTHLLSLPRAGEMLPCALRVLRRASHSGRFIVHVSDPDRATADPAAILIAALDLPLAGARLVAALVSGEDLAGYAGRTGLSVNTVKFHLKAAFAATGTRRQADLVRIATGILRDLGG</sequence>
<dbReference type="InterPro" id="IPR036388">
    <property type="entry name" value="WH-like_DNA-bd_sf"/>
</dbReference>
<evidence type="ECO:0000313" key="4">
    <source>
        <dbReference type="EMBL" id="GJE04727.1"/>
    </source>
</evidence>
<evidence type="ECO:0000256" key="1">
    <source>
        <dbReference type="ARBA" id="ARBA00023015"/>
    </source>
</evidence>
<keyword evidence="5" id="KW-1185">Reference proteome</keyword>
<comment type="caution">
    <text evidence="4">The sequence shown here is derived from an EMBL/GenBank/DDBJ whole genome shotgun (WGS) entry which is preliminary data.</text>
</comment>
<keyword evidence="2" id="KW-0804">Transcription</keyword>
<evidence type="ECO:0000256" key="2">
    <source>
        <dbReference type="ARBA" id="ARBA00023163"/>
    </source>
</evidence>
<dbReference type="Proteomes" id="UP001055102">
    <property type="component" value="Unassembled WGS sequence"/>
</dbReference>
<dbReference type="Gene3D" id="3.30.450.40">
    <property type="match status" value="1"/>
</dbReference>
<gene>
    <name evidence="4" type="ORF">AOPFMNJM_0018</name>
</gene>
<dbReference type="InterPro" id="IPR000792">
    <property type="entry name" value="Tscrpt_reg_LuxR_C"/>
</dbReference>
<dbReference type="Pfam" id="PF01590">
    <property type="entry name" value="GAF"/>
    <property type="match status" value="1"/>
</dbReference>